<accession>S7QDG2</accession>
<organism evidence="3 4">
    <name type="scientific">Gloeophyllum trabeum (strain ATCC 11539 / FP-39264 / Madison 617)</name>
    <name type="common">Brown rot fungus</name>
    <dbReference type="NCBI Taxonomy" id="670483"/>
    <lineage>
        <taxon>Eukaryota</taxon>
        <taxon>Fungi</taxon>
        <taxon>Dikarya</taxon>
        <taxon>Basidiomycota</taxon>
        <taxon>Agaricomycotina</taxon>
        <taxon>Agaricomycetes</taxon>
        <taxon>Gloeophyllales</taxon>
        <taxon>Gloeophyllaceae</taxon>
        <taxon>Gloeophyllum</taxon>
    </lineage>
</organism>
<proteinExistence type="inferred from homology"/>
<dbReference type="InterPro" id="IPR029069">
    <property type="entry name" value="HotDog_dom_sf"/>
</dbReference>
<feature type="region of interest" description="Disordered" evidence="2">
    <location>
        <begin position="322"/>
        <end position="341"/>
    </location>
</feature>
<dbReference type="PANTHER" id="PTHR12475:SF4">
    <property type="entry name" value="PROTEIN THEM6"/>
    <property type="match status" value="1"/>
</dbReference>
<keyword evidence="4" id="KW-1185">Reference proteome</keyword>
<reference evidence="3 4" key="1">
    <citation type="journal article" date="2012" name="Science">
        <title>The Paleozoic origin of enzymatic lignin decomposition reconstructed from 31 fungal genomes.</title>
        <authorList>
            <person name="Floudas D."/>
            <person name="Binder M."/>
            <person name="Riley R."/>
            <person name="Barry K."/>
            <person name="Blanchette R.A."/>
            <person name="Henrissat B."/>
            <person name="Martinez A.T."/>
            <person name="Otillar R."/>
            <person name="Spatafora J.W."/>
            <person name="Yadav J.S."/>
            <person name="Aerts A."/>
            <person name="Benoit I."/>
            <person name="Boyd A."/>
            <person name="Carlson A."/>
            <person name="Copeland A."/>
            <person name="Coutinho P.M."/>
            <person name="de Vries R.P."/>
            <person name="Ferreira P."/>
            <person name="Findley K."/>
            <person name="Foster B."/>
            <person name="Gaskell J."/>
            <person name="Glotzer D."/>
            <person name="Gorecki P."/>
            <person name="Heitman J."/>
            <person name="Hesse C."/>
            <person name="Hori C."/>
            <person name="Igarashi K."/>
            <person name="Jurgens J.A."/>
            <person name="Kallen N."/>
            <person name="Kersten P."/>
            <person name="Kohler A."/>
            <person name="Kuees U."/>
            <person name="Kumar T.K.A."/>
            <person name="Kuo A."/>
            <person name="LaButti K."/>
            <person name="Larrondo L.F."/>
            <person name="Lindquist E."/>
            <person name="Ling A."/>
            <person name="Lombard V."/>
            <person name="Lucas S."/>
            <person name="Lundell T."/>
            <person name="Martin R."/>
            <person name="McLaughlin D.J."/>
            <person name="Morgenstern I."/>
            <person name="Morin E."/>
            <person name="Murat C."/>
            <person name="Nagy L.G."/>
            <person name="Nolan M."/>
            <person name="Ohm R.A."/>
            <person name="Patyshakuliyeva A."/>
            <person name="Rokas A."/>
            <person name="Ruiz-Duenas F.J."/>
            <person name="Sabat G."/>
            <person name="Salamov A."/>
            <person name="Samejima M."/>
            <person name="Schmutz J."/>
            <person name="Slot J.C."/>
            <person name="St John F."/>
            <person name="Stenlid J."/>
            <person name="Sun H."/>
            <person name="Sun S."/>
            <person name="Syed K."/>
            <person name="Tsang A."/>
            <person name="Wiebenga A."/>
            <person name="Young D."/>
            <person name="Pisabarro A."/>
            <person name="Eastwood D.C."/>
            <person name="Martin F."/>
            <person name="Cullen D."/>
            <person name="Grigoriev I.V."/>
            <person name="Hibbett D.S."/>
        </authorList>
    </citation>
    <scope>NUCLEOTIDE SEQUENCE [LARGE SCALE GENOMIC DNA]</scope>
    <source>
        <strain evidence="3 4">ATCC 11539</strain>
    </source>
</reference>
<evidence type="ECO:0000313" key="3">
    <source>
        <dbReference type="EMBL" id="EPQ57428.1"/>
    </source>
</evidence>
<dbReference type="Gene3D" id="3.10.129.10">
    <property type="entry name" value="Hotdog Thioesterase"/>
    <property type="match status" value="1"/>
</dbReference>
<dbReference type="CDD" id="cd00586">
    <property type="entry name" value="4HBT"/>
    <property type="match status" value="1"/>
</dbReference>
<gene>
    <name evidence="3" type="ORF">GLOTRDRAFT_58778</name>
</gene>
<dbReference type="EMBL" id="KB469299">
    <property type="protein sequence ID" value="EPQ57428.1"/>
    <property type="molecule type" value="Genomic_DNA"/>
</dbReference>
<evidence type="ECO:0008006" key="5">
    <source>
        <dbReference type="Google" id="ProtNLM"/>
    </source>
</evidence>
<evidence type="ECO:0000313" key="4">
    <source>
        <dbReference type="Proteomes" id="UP000030669"/>
    </source>
</evidence>
<comment type="similarity">
    <text evidence="1">Belongs to the lcsJ thioesterase family.</text>
</comment>
<dbReference type="PANTHER" id="PTHR12475">
    <property type="match status" value="1"/>
</dbReference>
<evidence type="ECO:0000256" key="1">
    <source>
        <dbReference type="ARBA" id="ARBA00038476"/>
    </source>
</evidence>
<name>S7QDG2_GLOTA</name>
<sequence length="412" mass="45973">MSSSAVQGVLRRLEHFIPTSAILKALVPQTLKGLFWVLILVNIRAFPLSWHFRVFRPVFALRLRYLWMRVKLRLSLKPSKVRKLEMDNWYGSLAPVGADPFDMTITYNAWAGPEDCDFNLHLSNSCYPKILDSARFKAALAMFPSLFPCGGWIALAGTHHSFIREIPMFAKYELRMNVGSWDNKWVYIVVRFVTHPKNKGKGRKSQGQTPPAETNGSVPTSLPSVPPFHTPATPISIPATPANPVVPDANRADSSSTVNETVRQLAKAQMATEEPDGATLHCVAVSQIVFKHGRITIPPAIVLAMNGFCGPISEGGAPSYADVAKEDASKPAQPQRYSPANPPPYWAQVSELTKLSNQKALREFLRGGWKTVPEGERWWETALDGEIEKRRRERFDVLNSVRIGIDGARHLR</sequence>
<evidence type="ECO:0000256" key="2">
    <source>
        <dbReference type="SAM" id="MobiDB-lite"/>
    </source>
</evidence>
<dbReference type="HOGENOM" id="CLU_043860_1_0_1"/>
<dbReference type="SUPFAM" id="SSF54637">
    <property type="entry name" value="Thioesterase/thiol ester dehydrase-isomerase"/>
    <property type="match status" value="1"/>
</dbReference>
<feature type="compositionally biased region" description="Polar residues" evidence="2">
    <location>
        <begin position="205"/>
        <end position="223"/>
    </location>
</feature>
<protein>
    <recommendedName>
        <fullName evidence="5">Thioesterase/thiol ester dehydrase-isomerase</fullName>
    </recommendedName>
</protein>
<feature type="compositionally biased region" description="Low complexity" evidence="2">
    <location>
        <begin position="230"/>
        <end position="243"/>
    </location>
</feature>
<dbReference type="InterPro" id="IPR051490">
    <property type="entry name" value="THEM6_lcsJ_thioesterase"/>
</dbReference>
<dbReference type="RefSeq" id="XP_007864530.1">
    <property type="nucleotide sequence ID" value="XM_007866339.1"/>
</dbReference>
<dbReference type="eggNOG" id="KOG4366">
    <property type="taxonomic scope" value="Eukaryota"/>
</dbReference>
<dbReference type="Pfam" id="PF13279">
    <property type="entry name" value="4HBT_2"/>
    <property type="match status" value="1"/>
</dbReference>
<dbReference type="KEGG" id="gtr:GLOTRDRAFT_58778"/>
<dbReference type="Proteomes" id="UP000030669">
    <property type="component" value="Unassembled WGS sequence"/>
</dbReference>
<feature type="region of interest" description="Disordered" evidence="2">
    <location>
        <begin position="197"/>
        <end position="257"/>
    </location>
</feature>
<dbReference type="GeneID" id="19307260"/>
<dbReference type="OMA" id="HFKFIRE"/>
<dbReference type="AlphaFoldDB" id="S7QDG2"/>
<dbReference type="OrthoDB" id="265761at2759"/>